<comment type="function">
    <text evidence="6">Together with LptD, is involved in the assembly of lipopolysaccharide (LPS) at the surface of the outer membrane. Required for the proper assembly of LptD. Binds LPS and may serve as the LPS recognition site at the outer membrane.</text>
</comment>
<evidence type="ECO:0000256" key="4">
    <source>
        <dbReference type="ARBA" id="ARBA00023237"/>
    </source>
</evidence>
<keyword evidence="3" id="KW-0564">Palmitate</keyword>
<sequence>MHQPAHWRTLLPALLAAAVLSGCGFQLRSSAPVPAALQPLAVSCAAAIPDPLCQAVEDNLRLGGVELASRDKAHYCLNLGRFDQSQRTSAVTLQGAAAEYDLRQRVWIDVIGVSEGPLLAGVEIRSSETFRYDEDNVLAKEREQRNLENTLYQRLAQQILFRLSPLTEARIQALQQQRGANAADDTTLPEDTPAP</sequence>
<organism evidence="7 8">
    <name type="scientific">Marinobacter xestospongiae</name>
    <dbReference type="NCBI Taxonomy" id="994319"/>
    <lineage>
        <taxon>Bacteria</taxon>
        <taxon>Pseudomonadati</taxon>
        <taxon>Pseudomonadota</taxon>
        <taxon>Gammaproteobacteria</taxon>
        <taxon>Pseudomonadales</taxon>
        <taxon>Marinobacteraceae</taxon>
        <taxon>Marinobacter</taxon>
    </lineage>
</organism>
<dbReference type="HAMAP" id="MF_01186">
    <property type="entry name" value="LPS_assembly_LptE"/>
    <property type="match status" value="1"/>
</dbReference>
<accession>A0ABU3VS63</accession>
<dbReference type="Pfam" id="PF04390">
    <property type="entry name" value="LptE"/>
    <property type="match status" value="1"/>
</dbReference>
<keyword evidence="4 6" id="KW-0998">Cell outer membrane</keyword>
<dbReference type="EMBL" id="JAWIIJ010000001">
    <property type="protein sequence ID" value="MDV2077111.1"/>
    <property type="molecule type" value="Genomic_DNA"/>
</dbReference>
<dbReference type="InterPro" id="IPR007485">
    <property type="entry name" value="LPS_assembly_LptE"/>
</dbReference>
<name>A0ABU3VS63_9GAMM</name>
<keyword evidence="2 6" id="KW-0472">Membrane</keyword>
<dbReference type="PANTHER" id="PTHR38098:SF1">
    <property type="entry name" value="LPS-ASSEMBLY LIPOPROTEIN LPTE"/>
    <property type="match status" value="1"/>
</dbReference>
<evidence type="ECO:0000313" key="8">
    <source>
        <dbReference type="Proteomes" id="UP001269819"/>
    </source>
</evidence>
<evidence type="ECO:0000256" key="6">
    <source>
        <dbReference type="HAMAP-Rule" id="MF_01186"/>
    </source>
</evidence>
<reference evidence="7 8" key="1">
    <citation type="submission" date="2023-10" db="EMBL/GenBank/DDBJ databases">
        <title>Characteristics and mechanism of a salt-tolerant marine origin heterotrophic nitrifying- aerobic denitrifying bacteria Marinobacter xestospongiae HN1.</title>
        <authorList>
            <person name="Qi R."/>
        </authorList>
    </citation>
    <scope>NUCLEOTIDE SEQUENCE [LARGE SCALE GENOMIC DNA]</scope>
    <source>
        <strain evidence="7 8">HN1</strain>
    </source>
</reference>
<keyword evidence="8" id="KW-1185">Reference proteome</keyword>
<keyword evidence="5 7" id="KW-0449">Lipoprotein</keyword>
<keyword evidence="1" id="KW-0732">Signal</keyword>
<evidence type="ECO:0000256" key="2">
    <source>
        <dbReference type="ARBA" id="ARBA00023136"/>
    </source>
</evidence>
<dbReference type="Gene3D" id="3.30.160.150">
    <property type="entry name" value="Lipoprotein like domain"/>
    <property type="match status" value="1"/>
</dbReference>
<comment type="subunit">
    <text evidence="6">Component of the lipopolysaccharide transport and assembly complex. Interacts with LptD.</text>
</comment>
<evidence type="ECO:0000256" key="3">
    <source>
        <dbReference type="ARBA" id="ARBA00023139"/>
    </source>
</evidence>
<evidence type="ECO:0000256" key="1">
    <source>
        <dbReference type="ARBA" id="ARBA00022729"/>
    </source>
</evidence>
<proteinExistence type="inferred from homology"/>
<comment type="caution">
    <text evidence="7">The sequence shown here is derived from an EMBL/GenBank/DDBJ whole genome shotgun (WGS) entry which is preliminary data.</text>
</comment>
<dbReference type="Proteomes" id="UP001269819">
    <property type="component" value="Unassembled WGS sequence"/>
</dbReference>
<evidence type="ECO:0000313" key="7">
    <source>
        <dbReference type="EMBL" id="MDV2077111.1"/>
    </source>
</evidence>
<dbReference type="RefSeq" id="WP_316972123.1">
    <property type="nucleotide sequence ID" value="NZ_JAWIIJ010000001.1"/>
</dbReference>
<gene>
    <name evidence="6 7" type="primary">lptE</name>
    <name evidence="7" type="ORF">RYS15_00375</name>
</gene>
<evidence type="ECO:0000256" key="5">
    <source>
        <dbReference type="ARBA" id="ARBA00023288"/>
    </source>
</evidence>
<comment type="similarity">
    <text evidence="6">Belongs to the LptE lipoprotein family.</text>
</comment>
<dbReference type="PANTHER" id="PTHR38098">
    <property type="entry name" value="LPS-ASSEMBLY LIPOPROTEIN LPTE"/>
    <property type="match status" value="1"/>
</dbReference>
<protein>
    <recommendedName>
        <fullName evidence="6">LPS-assembly lipoprotein LptE</fullName>
    </recommendedName>
</protein>